<evidence type="ECO:0000256" key="3">
    <source>
        <dbReference type="ARBA" id="ARBA00022741"/>
    </source>
</evidence>
<dbReference type="InterPro" id="IPR023057">
    <property type="entry name" value="GlnE"/>
</dbReference>
<dbReference type="GO" id="GO:0005829">
    <property type="term" value="C:cytosol"/>
    <property type="evidence" value="ECO:0007669"/>
    <property type="project" value="TreeGrafter"/>
</dbReference>
<dbReference type="Proteomes" id="UP000219467">
    <property type="component" value="Unassembled WGS sequence"/>
</dbReference>
<dbReference type="SUPFAM" id="SSF81593">
    <property type="entry name" value="Nucleotidyltransferase substrate binding subunit/domain"/>
    <property type="match status" value="2"/>
</dbReference>
<dbReference type="SUPFAM" id="SSF81301">
    <property type="entry name" value="Nucleotidyltransferase"/>
    <property type="match status" value="2"/>
</dbReference>
<dbReference type="InterPro" id="IPR043519">
    <property type="entry name" value="NT_sf"/>
</dbReference>
<keyword evidence="3" id="KW-0547">Nucleotide-binding</keyword>
<dbReference type="CDD" id="cd05401">
    <property type="entry name" value="NT_GlnE_GlnD_like"/>
    <property type="match status" value="2"/>
</dbReference>
<dbReference type="PANTHER" id="PTHR30621">
    <property type="entry name" value="GLUTAMINE SYNTHETASE ADENYLYLTRANSFERASE"/>
    <property type="match status" value="1"/>
</dbReference>
<name>A0A285CJ30_9RHOB</name>
<dbReference type="EMBL" id="OAOQ01000001">
    <property type="protein sequence ID" value="SNX67607.1"/>
    <property type="molecule type" value="Genomic_DNA"/>
</dbReference>
<reference evidence="10" key="1">
    <citation type="submission" date="2017-08" db="EMBL/GenBank/DDBJ databases">
        <authorList>
            <person name="Varghese N."/>
            <person name="Submissions S."/>
        </authorList>
    </citation>
    <scope>NUCLEOTIDE SEQUENCE [LARGE SCALE GENOMIC DNA]</scope>
    <source>
        <strain evidence="10">JA234</strain>
    </source>
</reference>
<dbReference type="AlphaFoldDB" id="A0A285CJ30"/>
<accession>A0A285CJ30</accession>
<feature type="domain" description="PII-uridylyltransferase/Glutamine-synthetase adenylyltransferase" evidence="8">
    <location>
        <begin position="828"/>
        <end position="905"/>
    </location>
</feature>
<evidence type="ECO:0000256" key="4">
    <source>
        <dbReference type="ARBA" id="ARBA00022840"/>
    </source>
</evidence>
<keyword evidence="9" id="KW-0436">Ligase</keyword>
<keyword evidence="5" id="KW-0460">Magnesium</keyword>
<proteinExistence type="predicted"/>
<dbReference type="Pfam" id="PF08335">
    <property type="entry name" value="GlnD_UR_UTase"/>
    <property type="match status" value="2"/>
</dbReference>
<evidence type="ECO:0000313" key="9">
    <source>
        <dbReference type="EMBL" id="SNX67607.1"/>
    </source>
</evidence>
<dbReference type="GO" id="GO:0000820">
    <property type="term" value="P:regulation of glutamine family amino acid metabolic process"/>
    <property type="evidence" value="ECO:0007669"/>
    <property type="project" value="TreeGrafter"/>
</dbReference>
<dbReference type="InterPro" id="IPR005190">
    <property type="entry name" value="GlnE_rpt_dom"/>
</dbReference>
<dbReference type="Gene3D" id="1.20.120.330">
    <property type="entry name" value="Nucleotidyltransferases domain 2"/>
    <property type="match status" value="2"/>
</dbReference>
<dbReference type="InterPro" id="IPR013546">
    <property type="entry name" value="PII_UdlTrfase/GS_AdlTrfase"/>
</dbReference>
<organism evidence="9 10">
    <name type="scientific">Cereibacter ovatus</name>
    <dbReference type="NCBI Taxonomy" id="439529"/>
    <lineage>
        <taxon>Bacteria</taxon>
        <taxon>Pseudomonadati</taxon>
        <taxon>Pseudomonadota</taxon>
        <taxon>Alphaproteobacteria</taxon>
        <taxon>Rhodobacterales</taxon>
        <taxon>Paracoccaceae</taxon>
        <taxon>Cereibacter</taxon>
    </lineage>
</organism>
<dbReference type="Gene3D" id="3.30.460.10">
    <property type="entry name" value="Beta Polymerase, domain 2"/>
    <property type="match status" value="2"/>
</dbReference>
<protein>
    <submittedName>
        <fullName evidence="9">Glutamate-ammonia-ligase adenylyltransferase</fullName>
    </submittedName>
</protein>
<evidence type="ECO:0000256" key="2">
    <source>
        <dbReference type="ARBA" id="ARBA00022695"/>
    </source>
</evidence>
<dbReference type="GO" id="GO:0008882">
    <property type="term" value="F:[glutamate-ammonia-ligase] adenylyltransferase activity"/>
    <property type="evidence" value="ECO:0007669"/>
    <property type="project" value="InterPro"/>
</dbReference>
<keyword evidence="2 9" id="KW-0548">Nucleotidyltransferase</keyword>
<keyword evidence="10" id="KW-1185">Reference proteome</keyword>
<evidence type="ECO:0000256" key="1">
    <source>
        <dbReference type="ARBA" id="ARBA00022679"/>
    </source>
</evidence>
<sequence length="974" mass="105534">MQELRRRVAYYPFDLRHRPARARAAVDRPAARGHCGAMTDFASRITRQPLPYDPAPAAEIAAAFRDLPPEVSGLLAATAGCSPFLRGLMLREPDWLRAALSVAPEAAVAAVLDPLDQVPLADLGAGLRIAKRRVALFTALADLGGVWPLEMVTGALTRLADRAVDLSMKRLVADEIRRGKLPGARAEDAETAGGMVALAMGKMGAGELNYSSDIDLVCLFDETRYPGEEHEARAAFIRVTRRMTAMLSDLTAEGYVFRTDLRLRPDAAVTPVCLSMAAAESYYESVGRTWERAAYIKARPCGGDLAAGARFLQTLTPFVWRKHLDFVAIQDAHDMRLRIRDHRGLHGPVVIEGHDMKLGVGGIREIEFFTQTRQLIAGGRDPSLRDRTTVGGLRALAASGWVPPEVSDELIDHYRAHREVEHRLQMVQDAQTHEMPASAAAVDRIASFCGLTPEAFRATLHDRLARVDRLTEGFFAPGAAETGPDLSDHARAIVDGWASYPALRSQRAVTIFNRLRPQILKSLARAGNADEALAAFDGFLAGLPSGVQIFALFDANPPLVDLIADICATSPKLALYLSRNSGVLDAVIGGFFFAPWPGVGALSAELAARLTEIGDYERRLDGARRWMKEWHFRIGVHHLRGLIDAFEASKQYADLAEAVVVALWPVVSEEFARKHGPAPGRGAVVLGMGSLGAGRLNAGSDLDLIVIHDAQGQEASDGPRPLAARPYFARVTQALVTALTAPMAEGRLYEVDMRLRPSGRQGPVATALESFESYQRDEAWTWEHLALTRARPLVGDPSLAAEIETLRRLILTDKAVPARVLPDVADMRRRLAEAKPATGEWEAKNGPGRLMDIELLAQTAALLAGDPARRVEQQLRAGVKSGFLSAADETALLAAYRLCWRLQAGSRLLSEGQVDPSRLGEGGCAFLLREVEAPSPEALSTRLAAVVAEAETRISARLGAASDTVTKESGRAAE</sequence>
<dbReference type="Pfam" id="PF03710">
    <property type="entry name" value="GlnE"/>
    <property type="match status" value="2"/>
</dbReference>
<keyword evidence="4" id="KW-0067">ATP-binding</keyword>
<evidence type="ECO:0000256" key="5">
    <source>
        <dbReference type="ARBA" id="ARBA00022842"/>
    </source>
</evidence>
<dbReference type="PANTHER" id="PTHR30621:SF0">
    <property type="entry name" value="BIFUNCTIONAL GLUTAMINE SYNTHETASE ADENYLYLTRANSFERASE_ADENYLYL-REMOVING ENZYME"/>
    <property type="match status" value="1"/>
</dbReference>
<evidence type="ECO:0000313" key="10">
    <source>
        <dbReference type="Proteomes" id="UP000219467"/>
    </source>
</evidence>
<evidence type="ECO:0000259" key="7">
    <source>
        <dbReference type="Pfam" id="PF03710"/>
    </source>
</evidence>
<feature type="domain" description="PII-uridylyltransferase/Glutamine-synthetase adenylyltransferase" evidence="8">
    <location>
        <begin position="335"/>
        <end position="475"/>
    </location>
</feature>
<evidence type="ECO:0000259" key="8">
    <source>
        <dbReference type="Pfam" id="PF08335"/>
    </source>
</evidence>
<dbReference type="GO" id="GO:0016874">
    <property type="term" value="F:ligase activity"/>
    <property type="evidence" value="ECO:0007669"/>
    <property type="project" value="UniProtKB-KW"/>
</dbReference>
<feature type="domain" description="Glutamate-ammonia ligase adenylyltransferase repeated" evidence="7">
    <location>
        <begin position="75"/>
        <end position="313"/>
    </location>
</feature>
<dbReference type="GO" id="GO:0005524">
    <property type="term" value="F:ATP binding"/>
    <property type="evidence" value="ECO:0007669"/>
    <property type="project" value="UniProtKB-KW"/>
</dbReference>
<evidence type="ECO:0000256" key="6">
    <source>
        <dbReference type="ARBA" id="ARBA00023268"/>
    </source>
</evidence>
<keyword evidence="1 9" id="KW-0808">Transferase</keyword>
<keyword evidence="6" id="KW-0511">Multifunctional enzyme</keyword>
<feature type="domain" description="Glutamate-ammonia ligase adenylyltransferase repeated" evidence="7">
    <location>
        <begin position="563"/>
        <end position="804"/>
    </location>
</feature>
<gene>
    <name evidence="9" type="ORF">SAMN05878503_101244</name>
</gene>